<dbReference type="Proteomes" id="UP000830198">
    <property type="component" value="Chromosome"/>
</dbReference>
<sequence length="118" mass="13747">MLNKLERNIASYANVRVNDFSIDIEKIERGVVFLYCAWSTTIVQLRNLLIAMENYEGINLFIFDIDEAGALRFLVKQGLRSDGWGETYWVRNGKVVSFLKKYGERNMEELDNSNKMLL</sequence>
<evidence type="ECO:0000313" key="1">
    <source>
        <dbReference type="EMBL" id="UPK67892.1"/>
    </source>
</evidence>
<proteinExistence type="predicted"/>
<dbReference type="EMBL" id="CP095855">
    <property type="protein sequence ID" value="UPK67892.1"/>
    <property type="molecule type" value="Genomic_DNA"/>
</dbReference>
<evidence type="ECO:0008006" key="3">
    <source>
        <dbReference type="Google" id="ProtNLM"/>
    </source>
</evidence>
<evidence type="ECO:0000313" key="2">
    <source>
        <dbReference type="Proteomes" id="UP000830198"/>
    </source>
</evidence>
<name>A0ABY4HWA4_CHIFI</name>
<accession>A0ABY4HWA4</accession>
<keyword evidence="2" id="KW-1185">Reference proteome</keyword>
<protein>
    <recommendedName>
        <fullName evidence="3">Thioredoxin</fullName>
    </recommendedName>
</protein>
<reference evidence="1 2" key="1">
    <citation type="submission" date="2022-04" db="EMBL/GenBank/DDBJ databases">
        <title>The arsenic-methylating capacity of Chitinophaga filiformis YT5 during chitin decomposition.</title>
        <authorList>
            <person name="Chen G."/>
            <person name="Liang Y."/>
        </authorList>
    </citation>
    <scope>NUCLEOTIDE SEQUENCE [LARGE SCALE GENOMIC DNA]</scope>
    <source>
        <strain evidence="1 2">YT5</strain>
    </source>
</reference>
<gene>
    <name evidence="1" type="ORF">MYF79_23350</name>
</gene>
<dbReference type="RefSeq" id="WP_247810234.1">
    <property type="nucleotide sequence ID" value="NZ_CP095855.1"/>
</dbReference>
<organism evidence="1 2">
    <name type="scientific">Chitinophaga filiformis</name>
    <name type="common">Myxococcus filiformis</name>
    <name type="synonym">Flexibacter filiformis</name>
    <dbReference type="NCBI Taxonomy" id="104663"/>
    <lineage>
        <taxon>Bacteria</taxon>
        <taxon>Pseudomonadati</taxon>
        <taxon>Bacteroidota</taxon>
        <taxon>Chitinophagia</taxon>
        <taxon>Chitinophagales</taxon>
        <taxon>Chitinophagaceae</taxon>
        <taxon>Chitinophaga</taxon>
    </lineage>
</organism>